<keyword evidence="1" id="KW-0812">Transmembrane</keyword>
<feature type="transmembrane region" description="Helical" evidence="1">
    <location>
        <begin position="52"/>
        <end position="73"/>
    </location>
</feature>
<gene>
    <name evidence="2" type="ORF">GGR39_002717</name>
</gene>
<evidence type="ECO:0000256" key="1">
    <source>
        <dbReference type="SAM" id="Phobius"/>
    </source>
</evidence>
<comment type="caution">
    <text evidence="2">The sequence shown here is derived from an EMBL/GenBank/DDBJ whole genome shotgun (WGS) entry which is preliminary data.</text>
</comment>
<evidence type="ECO:0008006" key="4">
    <source>
        <dbReference type="Google" id="ProtNLM"/>
    </source>
</evidence>
<keyword evidence="3" id="KW-1185">Reference proteome</keyword>
<dbReference type="RefSeq" id="WP_183617598.1">
    <property type="nucleotide sequence ID" value="NZ_JACIDY010000007.1"/>
</dbReference>
<name>A0A7W6C3M9_9SPHN</name>
<proteinExistence type="predicted"/>
<dbReference type="Proteomes" id="UP000561459">
    <property type="component" value="Unassembled WGS sequence"/>
</dbReference>
<dbReference type="InterPro" id="IPR021497">
    <property type="entry name" value="GTA_holin_3TM"/>
</dbReference>
<dbReference type="AlphaFoldDB" id="A0A7W6C3M9"/>
<protein>
    <recommendedName>
        <fullName evidence="4">Holin of 3TMs, for gene-transfer release</fullName>
    </recommendedName>
</protein>
<keyword evidence="1" id="KW-0472">Membrane</keyword>
<reference evidence="2 3" key="1">
    <citation type="submission" date="2020-08" db="EMBL/GenBank/DDBJ databases">
        <title>Genomic Encyclopedia of Type Strains, Phase IV (KMG-IV): sequencing the most valuable type-strain genomes for metagenomic binning, comparative biology and taxonomic classification.</title>
        <authorList>
            <person name="Goeker M."/>
        </authorList>
    </citation>
    <scope>NUCLEOTIDE SEQUENCE [LARGE SCALE GENOMIC DNA]</scope>
    <source>
        <strain evidence="2 3">DSM 27568</strain>
    </source>
</reference>
<evidence type="ECO:0000313" key="2">
    <source>
        <dbReference type="EMBL" id="MBB3941049.1"/>
    </source>
</evidence>
<evidence type="ECO:0000313" key="3">
    <source>
        <dbReference type="Proteomes" id="UP000561459"/>
    </source>
</evidence>
<dbReference type="Pfam" id="PF11351">
    <property type="entry name" value="GTA_holin_3TM"/>
    <property type="match status" value="1"/>
</dbReference>
<organism evidence="2 3">
    <name type="scientific">Novosphingobium fluoreni</name>
    <dbReference type="NCBI Taxonomy" id="1391222"/>
    <lineage>
        <taxon>Bacteria</taxon>
        <taxon>Pseudomonadati</taxon>
        <taxon>Pseudomonadota</taxon>
        <taxon>Alphaproteobacteria</taxon>
        <taxon>Sphingomonadales</taxon>
        <taxon>Sphingomonadaceae</taxon>
        <taxon>Novosphingobium</taxon>
    </lineage>
</organism>
<accession>A0A7W6C3M9</accession>
<keyword evidence="1" id="KW-1133">Transmembrane helix</keyword>
<sequence>MSVLLRLLLTMFSRMVGRMPTSAAPLRSQAVLDTAVPPPPLDIWTQRARPTFLYLMYAVILWSLPMGVIAAFSPSVASAMTKGMTDYLARLPEPLYALFAAGYLGYAGLRQWGKVKGTDR</sequence>
<feature type="transmembrane region" description="Helical" evidence="1">
    <location>
        <begin position="94"/>
        <end position="113"/>
    </location>
</feature>
<dbReference type="EMBL" id="JACIDY010000007">
    <property type="protein sequence ID" value="MBB3941049.1"/>
    <property type="molecule type" value="Genomic_DNA"/>
</dbReference>